<dbReference type="Proteomes" id="UP000699691">
    <property type="component" value="Unassembled WGS sequence"/>
</dbReference>
<proteinExistence type="predicted"/>
<reference evidence="1" key="1">
    <citation type="submission" date="2020-04" db="EMBL/GenBank/DDBJ databases">
        <authorList>
            <person name="Zhang T."/>
        </authorList>
    </citation>
    <scope>NUCLEOTIDE SEQUENCE</scope>
    <source>
        <strain evidence="1">HKST-UBA02</strain>
    </source>
</reference>
<comment type="caution">
    <text evidence="1">The sequence shown here is derived from an EMBL/GenBank/DDBJ whole genome shotgun (WGS) entry which is preliminary data.</text>
</comment>
<sequence length="362" mass="42110">MKGHLFEQVLFGGRIDDLVPQLRTQRARVAQFMTEQPVHHSLSQFNKIQLAVVEGEEKLEKHFALLPNENKLASLNSIIEEIDEVTTTPFLSDRKIREILANHPPDALIQFLASYPQLRTLSPREKLSLTRFSENKEWQSRYHEILAETTLNDYEMRLPKCVNIDAVGFAKLTKHSGQVLKPWGVSHCKETGIIILFENFSPNVPNPHFLMFSVFLHYLFEVHHFSSFIQNRPHLKTGQLVKNIIRSREPMLPFLTDGNAHDETLYWQKAVEHLTGYVDLDEEITSTHFRSAAREQDKLVSLNLIDVLWNMNNIYPDSNTMYHLQQELWYGLLEHLSPTEKFEEVVKESLILDNVSFLDRVL</sequence>
<dbReference type="EMBL" id="JAGQKY010000022">
    <property type="protein sequence ID" value="MCA9397353.1"/>
    <property type="molecule type" value="Genomic_DNA"/>
</dbReference>
<organism evidence="1 2">
    <name type="scientific">candidate division WWE3 bacterium</name>
    <dbReference type="NCBI Taxonomy" id="2053526"/>
    <lineage>
        <taxon>Bacteria</taxon>
        <taxon>Katanobacteria</taxon>
    </lineage>
</organism>
<name>A0A955LVN7_UNCKA</name>
<evidence type="ECO:0000313" key="1">
    <source>
        <dbReference type="EMBL" id="MCA9397353.1"/>
    </source>
</evidence>
<reference evidence="1" key="2">
    <citation type="journal article" date="2021" name="Microbiome">
        <title>Successional dynamics and alternative stable states in a saline activated sludge microbial community over 9 years.</title>
        <authorList>
            <person name="Wang Y."/>
            <person name="Ye J."/>
            <person name="Ju F."/>
            <person name="Liu L."/>
            <person name="Boyd J.A."/>
            <person name="Deng Y."/>
            <person name="Parks D.H."/>
            <person name="Jiang X."/>
            <person name="Yin X."/>
            <person name="Woodcroft B.J."/>
            <person name="Tyson G.W."/>
            <person name="Hugenholtz P."/>
            <person name="Polz M.F."/>
            <person name="Zhang T."/>
        </authorList>
    </citation>
    <scope>NUCLEOTIDE SEQUENCE</scope>
    <source>
        <strain evidence="1">HKST-UBA02</strain>
    </source>
</reference>
<dbReference type="AlphaFoldDB" id="A0A955LVN7"/>
<protein>
    <submittedName>
        <fullName evidence="1">Uncharacterized protein</fullName>
    </submittedName>
</protein>
<gene>
    <name evidence="1" type="ORF">KC573_00860</name>
</gene>
<accession>A0A955LVN7</accession>
<evidence type="ECO:0000313" key="2">
    <source>
        <dbReference type="Proteomes" id="UP000699691"/>
    </source>
</evidence>